<comment type="caution">
    <text evidence="2">The sequence shown here is derived from an EMBL/GenBank/DDBJ whole genome shotgun (WGS) entry which is preliminary data.</text>
</comment>
<evidence type="ECO:0000256" key="1">
    <source>
        <dbReference type="SAM" id="Phobius"/>
    </source>
</evidence>
<gene>
    <name evidence="2" type="ORF">GJR99_14725</name>
</gene>
<keyword evidence="3" id="KW-1185">Reference proteome</keyword>
<dbReference type="RefSeq" id="WP_151113464.1">
    <property type="nucleotide sequence ID" value="NZ_WKJQ01000001.1"/>
</dbReference>
<reference evidence="2 3" key="1">
    <citation type="submission" date="2019-11" db="EMBL/GenBank/DDBJ databases">
        <title>Whole genome sequence of Haloferax sp. MBLA0078.</title>
        <authorList>
            <person name="Seo M.-J."/>
            <person name="Cho E.-S."/>
        </authorList>
    </citation>
    <scope>NUCLEOTIDE SEQUENCE [LARGE SCALE GENOMIC DNA]</scope>
    <source>
        <strain evidence="2 3">MBLA0078</strain>
    </source>
</reference>
<sequence length="278" mass="28471">MSWQVIAAKEFDDAVRSKLLWSLVAVVALVVGLTSLVPLLIPEFDASVLMGLGAATEFAAMLVPIVALVAAYLALAGERESGSIRLLLGLQPARGTVLVGKFVGRSGVVVAGIGLGVVIAGILAWAVYGELPLTAFVGILVLTGALGVAFVGIAIGISAATATRARAMTIGIAAYLGLALLWDLVPQGVHLVVLGGFPTGSVPGWYLLLEGLSPSGAYSALVTAVLSASDPAIPGAEALLGGPVPSYAQWWVFVLVLVAWTTVPLVFGYAVFRRADLN</sequence>
<dbReference type="PANTHER" id="PTHR43471:SF1">
    <property type="entry name" value="ABC TRANSPORTER PERMEASE PROTEIN NOSY-RELATED"/>
    <property type="match status" value="1"/>
</dbReference>
<feature type="transmembrane region" description="Helical" evidence="1">
    <location>
        <begin position="108"/>
        <end position="128"/>
    </location>
</feature>
<evidence type="ECO:0000313" key="2">
    <source>
        <dbReference type="EMBL" id="MRW97822.1"/>
    </source>
</evidence>
<dbReference type="EMBL" id="WKJQ01000001">
    <property type="protein sequence ID" value="MRW97822.1"/>
    <property type="molecule type" value="Genomic_DNA"/>
</dbReference>
<feature type="transmembrane region" description="Helical" evidence="1">
    <location>
        <begin position="47"/>
        <end position="75"/>
    </location>
</feature>
<feature type="transmembrane region" description="Helical" evidence="1">
    <location>
        <begin position="20"/>
        <end position="41"/>
    </location>
</feature>
<dbReference type="OrthoDB" id="292334at2157"/>
<dbReference type="GO" id="GO:0140359">
    <property type="term" value="F:ABC-type transporter activity"/>
    <property type="evidence" value="ECO:0007669"/>
    <property type="project" value="InterPro"/>
</dbReference>
<dbReference type="Pfam" id="PF12679">
    <property type="entry name" value="ABC2_membrane_2"/>
    <property type="match status" value="1"/>
</dbReference>
<dbReference type="AlphaFoldDB" id="A0A6A8GB10"/>
<proteinExistence type="predicted"/>
<accession>A0A6A8GB10</accession>
<feature type="transmembrane region" description="Helical" evidence="1">
    <location>
        <begin position="167"/>
        <end position="185"/>
    </location>
</feature>
<name>A0A6A8GB10_9EURY</name>
<feature type="transmembrane region" description="Helical" evidence="1">
    <location>
        <begin position="250"/>
        <end position="272"/>
    </location>
</feature>
<dbReference type="PANTHER" id="PTHR43471">
    <property type="entry name" value="ABC TRANSPORTER PERMEASE"/>
    <property type="match status" value="1"/>
</dbReference>
<evidence type="ECO:0000313" key="3">
    <source>
        <dbReference type="Proteomes" id="UP000443423"/>
    </source>
</evidence>
<feature type="transmembrane region" description="Helical" evidence="1">
    <location>
        <begin position="134"/>
        <end position="155"/>
    </location>
</feature>
<dbReference type="Proteomes" id="UP000443423">
    <property type="component" value="Unassembled WGS sequence"/>
</dbReference>
<keyword evidence="1" id="KW-0812">Transmembrane</keyword>
<keyword evidence="1" id="KW-0472">Membrane</keyword>
<organism evidence="2 3">
    <name type="scientific">Haloferax marinum</name>
    <dbReference type="NCBI Taxonomy" id="2666143"/>
    <lineage>
        <taxon>Archaea</taxon>
        <taxon>Methanobacteriati</taxon>
        <taxon>Methanobacteriota</taxon>
        <taxon>Stenosarchaea group</taxon>
        <taxon>Halobacteria</taxon>
        <taxon>Halobacteriales</taxon>
        <taxon>Haloferacaceae</taxon>
        <taxon>Haloferax</taxon>
    </lineage>
</organism>
<dbReference type="GO" id="GO:0005886">
    <property type="term" value="C:plasma membrane"/>
    <property type="evidence" value="ECO:0007669"/>
    <property type="project" value="UniProtKB-SubCell"/>
</dbReference>
<protein>
    <submittedName>
        <fullName evidence="2">ABC transporter permease subunit</fullName>
    </submittedName>
</protein>
<keyword evidence="1" id="KW-1133">Transmembrane helix</keyword>